<dbReference type="PROSITE" id="PS00211">
    <property type="entry name" value="ABC_TRANSPORTER_1"/>
    <property type="match status" value="1"/>
</dbReference>
<evidence type="ECO:0000256" key="3">
    <source>
        <dbReference type="ARBA" id="ARBA00022741"/>
    </source>
</evidence>
<reference evidence="11" key="1">
    <citation type="submission" date="2017-02" db="EMBL/GenBank/DDBJ databases">
        <authorList>
            <person name="Daims H."/>
        </authorList>
    </citation>
    <scope>NUCLEOTIDE SEQUENCE [LARGE SCALE GENOMIC DNA]</scope>
</reference>
<dbReference type="InterPro" id="IPR017871">
    <property type="entry name" value="ABC_transporter-like_CS"/>
</dbReference>
<dbReference type="OrthoDB" id="9806127at2"/>
<keyword evidence="10" id="KW-0378">Hydrolase</keyword>
<name>A0A1R4H018_9GAMM</name>
<dbReference type="PROSITE" id="PS50929">
    <property type="entry name" value="ABC_TM1F"/>
    <property type="match status" value="1"/>
</dbReference>
<keyword evidence="2 7" id="KW-0812">Transmembrane</keyword>
<dbReference type="Gene3D" id="1.20.1560.10">
    <property type="entry name" value="ABC transporter type 1, transmembrane domain"/>
    <property type="match status" value="1"/>
</dbReference>
<feature type="domain" description="ABC transmembrane type-1" evidence="9">
    <location>
        <begin position="47"/>
        <end position="343"/>
    </location>
</feature>
<sequence>MKNKHRTKPSSRRKKPLLIPSGTLTYSWESIFRIALKHKKAIIASHFIAILATIASVPVPLLMPLLIDEVLLHKPGQLIKATDLFLPVDWRLPVVYISVALLVSLFLRIIASIFGIIQARQFYCISKDIIFHIRQNLIGHLQSISMAEYESLGTGTVITYLIKDLDTIDNFIGSTVSKLLIAFLSIIGTAIILLWMHWQLGLFILLLNPVVIFFTRVVGSKVKDLKHNENSAYEIFQQALTETLEAIHQIRASNREQHYCQQLIESARTVKDTSTAFSWKADAAGRLSFLIFLFGFDVFRACAMLMVFYSDLTIGEMLAVFGYLWFMMAPVQEVLNIQYAYYGAKAALARINTLAALRQEPHYPHLQNPFQNKTTVAIQVENLHFSYREDEVLKGIHLHIKAGEKVALVGASGGGKSTLIQTLIGLYPPDQGHIYFDGVSIEQIGLDVVRENVVTVLQHPILFNDTIRANLTLGRPASDEQLWRALGIAQLADVVKDIDTGLDTVVGRQGMRLSGGQRQRMAIARMIVADPKVVILDEATSALDTDTERKIHLALNDFLTGRTTIIIAHRLSAVKQADHVYVFEGGRICEQGRHEVLIQNNGLYAKLYGEYQ</sequence>
<dbReference type="GO" id="GO:0005886">
    <property type="term" value="C:plasma membrane"/>
    <property type="evidence" value="ECO:0007669"/>
    <property type="project" value="UniProtKB-SubCell"/>
</dbReference>
<feature type="domain" description="ABC transporter" evidence="8">
    <location>
        <begin position="378"/>
        <end position="610"/>
    </location>
</feature>
<protein>
    <submittedName>
        <fullName evidence="10">Xenobiotic-transporting ATPase</fullName>
        <ecNumber evidence="10">3.6.3.44</ecNumber>
    </submittedName>
</protein>
<dbReference type="FunFam" id="3.40.50.300:FF:001492">
    <property type="entry name" value="ABC transporter ATP-binding protein/permease"/>
    <property type="match status" value="1"/>
</dbReference>
<dbReference type="SUPFAM" id="SSF52540">
    <property type="entry name" value="P-loop containing nucleoside triphosphate hydrolases"/>
    <property type="match status" value="1"/>
</dbReference>
<keyword evidence="5 7" id="KW-1133">Transmembrane helix</keyword>
<dbReference type="PROSITE" id="PS50893">
    <property type="entry name" value="ABC_TRANSPORTER_2"/>
    <property type="match status" value="1"/>
</dbReference>
<dbReference type="PANTHER" id="PTHR24221:SF233">
    <property type="entry name" value="ATP-BINDING_PERMEASE FUSION ABC TRANSPORTER-RELATED"/>
    <property type="match status" value="1"/>
</dbReference>
<dbReference type="EMBL" id="FUKJ01000026">
    <property type="protein sequence ID" value="SJM89571.1"/>
    <property type="molecule type" value="Genomic_DNA"/>
</dbReference>
<dbReference type="InterPro" id="IPR003593">
    <property type="entry name" value="AAA+_ATPase"/>
</dbReference>
<keyword evidence="11" id="KW-1185">Reference proteome</keyword>
<dbReference type="Pfam" id="PF00005">
    <property type="entry name" value="ABC_tran"/>
    <property type="match status" value="1"/>
</dbReference>
<evidence type="ECO:0000256" key="1">
    <source>
        <dbReference type="ARBA" id="ARBA00004651"/>
    </source>
</evidence>
<proteinExistence type="predicted"/>
<dbReference type="SUPFAM" id="SSF90123">
    <property type="entry name" value="ABC transporter transmembrane region"/>
    <property type="match status" value="1"/>
</dbReference>
<dbReference type="GO" id="GO:0016887">
    <property type="term" value="F:ATP hydrolysis activity"/>
    <property type="evidence" value="ECO:0007669"/>
    <property type="project" value="InterPro"/>
</dbReference>
<evidence type="ECO:0000256" key="4">
    <source>
        <dbReference type="ARBA" id="ARBA00022840"/>
    </source>
</evidence>
<evidence type="ECO:0000256" key="2">
    <source>
        <dbReference type="ARBA" id="ARBA00022692"/>
    </source>
</evidence>
<dbReference type="GO" id="GO:0140359">
    <property type="term" value="F:ABC-type transporter activity"/>
    <property type="evidence" value="ECO:0007669"/>
    <property type="project" value="InterPro"/>
</dbReference>
<dbReference type="InterPro" id="IPR003439">
    <property type="entry name" value="ABC_transporter-like_ATP-bd"/>
</dbReference>
<evidence type="ECO:0000259" key="8">
    <source>
        <dbReference type="PROSITE" id="PS50893"/>
    </source>
</evidence>
<feature type="transmembrane region" description="Helical" evidence="7">
    <location>
        <begin position="179"/>
        <end position="196"/>
    </location>
</feature>
<dbReference type="PANTHER" id="PTHR24221">
    <property type="entry name" value="ATP-BINDING CASSETTE SUB-FAMILY B"/>
    <property type="match status" value="1"/>
</dbReference>
<dbReference type="GO" id="GO:0005524">
    <property type="term" value="F:ATP binding"/>
    <property type="evidence" value="ECO:0007669"/>
    <property type="project" value="UniProtKB-KW"/>
</dbReference>
<dbReference type="Proteomes" id="UP000195442">
    <property type="component" value="Unassembled WGS sequence"/>
</dbReference>
<keyword evidence="6 7" id="KW-0472">Membrane</keyword>
<dbReference type="AlphaFoldDB" id="A0A1R4H018"/>
<accession>A0A1R4H018</accession>
<feature type="transmembrane region" description="Helical" evidence="7">
    <location>
        <begin position="202"/>
        <end position="219"/>
    </location>
</feature>
<dbReference type="InterPro" id="IPR039421">
    <property type="entry name" value="Type_1_exporter"/>
</dbReference>
<dbReference type="Gene3D" id="3.40.50.300">
    <property type="entry name" value="P-loop containing nucleotide triphosphate hydrolases"/>
    <property type="match status" value="1"/>
</dbReference>
<evidence type="ECO:0000256" key="6">
    <source>
        <dbReference type="ARBA" id="ARBA00023136"/>
    </source>
</evidence>
<keyword evidence="3" id="KW-0547">Nucleotide-binding</keyword>
<keyword evidence="4" id="KW-0067">ATP-binding</keyword>
<feature type="transmembrane region" description="Helical" evidence="7">
    <location>
        <begin position="94"/>
        <end position="117"/>
    </location>
</feature>
<gene>
    <name evidence="10" type="ORF">CRENPOLYSF2_1210010</name>
</gene>
<evidence type="ECO:0000313" key="10">
    <source>
        <dbReference type="EMBL" id="SJM89571.1"/>
    </source>
</evidence>
<evidence type="ECO:0000259" key="9">
    <source>
        <dbReference type="PROSITE" id="PS50929"/>
    </source>
</evidence>
<dbReference type="SMART" id="SM00382">
    <property type="entry name" value="AAA"/>
    <property type="match status" value="1"/>
</dbReference>
<dbReference type="InterPro" id="IPR011527">
    <property type="entry name" value="ABC1_TM_dom"/>
</dbReference>
<organism evidence="10 11">
    <name type="scientific">Crenothrix polyspora</name>
    <dbReference type="NCBI Taxonomy" id="360316"/>
    <lineage>
        <taxon>Bacteria</taxon>
        <taxon>Pseudomonadati</taxon>
        <taxon>Pseudomonadota</taxon>
        <taxon>Gammaproteobacteria</taxon>
        <taxon>Methylococcales</taxon>
        <taxon>Crenotrichaceae</taxon>
        <taxon>Crenothrix</taxon>
    </lineage>
</organism>
<dbReference type="InterPro" id="IPR036640">
    <property type="entry name" value="ABC1_TM_sf"/>
</dbReference>
<evidence type="ECO:0000313" key="11">
    <source>
        <dbReference type="Proteomes" id="UP000195442"/>
    </source>
</evidence>
<dbReference type="CDD" id="cd07346">
    <property type="entry name" value="ABC_6TM_exporters"/>
    <property type="match status" value="1"/>
</dbReference>
<feature type="transmembrane region" description="Helical" evidence="7">
    <location>
        <begin position="287"/>
        <end position="309"/>
    </location>
</feature>
<feature type="transmembrane region" description="Helical" evidence="7">
    <location>
        <begin position="41"/>
        <end position="67"/>
    </location>
</feature>
<evidence type="ECO:0000256" key="7">
    <source>
        <dbReference type="SAM" id="Phobius"/>
    </source>
</evidence>
<dbReference type="GO" id="GO:0034040">
    <property type="term" value="F:ATPase-coupled lipid transmembrane transporter activity"/>
    <property type="evidence" value="ECO:0007669"/>
    <property type="project" value="TreeGrafter"/>
</dbReference>
<dbReference type="RefSeq" id="WP_087145696.1">
    <property type="nucleotide sequence ID" value="NZ_FUKJ01000026.1"/>
</dbReference>
<comment type="subcellular location">
    <subcellularLocation>
        <location evidence="1">Cell membrane</location>
        <topology evidence="1">Multi-pass membrane protein</topology>
    </subcellularLocation>
</comment>
<dbReference type="Pfam" id="PF00664">
    <property type="entry name" value="ABC_membrane"/>
    <property type="match status" value="1"/>
</dbReference>
<evidence type="ECO:0000256" key="5">
    <source>
        <dbReference type="ARBA" id="ARBA00022989"/>
    </source>
</evidence>
<dbReference type="InterPro" id="IPR027417">
    <property type="entry name" value="P-loop_NTPase"/>
</dbReference>
<dbReference type="EC" id="3.6.3.44" evidence="10"/>